<dbReference type="Pfam" id="PF01161">
    <property type="entry name" value="PBP"/>
    <property type="match status" value="1"/>
</dbReference>
<dbReference type="OrthoDB" id="2506647at2759"/>
<dbReference type="SUPFAM" id="SSF49777">
    <property type="entry name" value="PEBP-like"/>
    <property type="match status" value="1"/>
</dbReference>
<gene>
    <name evidence="2" type="primary">LOC115630980</name>
</gene>
<dbReference type="PANTHER" id="PTHR11362">
    <property type="entry name" value="PHOSPHATIDYLETHANOLAMINE-BINDING PROTEIN"/>
    <property type="match status" value="1"/>
</dbReference>
<protein>
    <submittedName>
        <fullName evidence="2">Protein D3</fullName>
    </submittedName>
</protein>
<dbReference type="GeneID" id="115630980"/>
<sequence length="257" mass="28399">MSFVCIRLKANLLKLSLWNPVHKTLSKTVLSLTAVKNYSAPAAIESTIISRTTRTSTYLKNSSWTAPLLKYSSSSIGGNMEEHCVVPDVIPKAPKNSACVEYSCQISVKPGVVLTPTQVKDQPVVKWGADPETLYTLCMTDPDAPSRQDPKFREWHHWLVVNIPGGDIAKGEVLSAYIGSGPPPGTGLHRYVFLVYEQKDKIKFDEKRLPNNSGDGRGGFKIAEFAKKYNLGDPVAGNFYQAEYDDYVPILYKQLGA</sequence>
<name>A0A6J2U8C1_DROLE</name>
<proteinExistence type="predicted"/>
<dbReference type="AlphaFoldDB" id="A0A6J2U8C1"/>
<reference evidence="2" key="1">
    <citation type="submission" date="2025-08" db="UniProtKB">
        <authorList>
            <consortium name="RefSeq"/>
        </authorList>
    </citation>
    <scope>IDENTIFICATION</scope>
    <source>
        <strain evidence="2">11010-0011.00</strain>
        <tissue evidence="2">Whole body</tissue>
    </source>
</reference>
<dbReference type="InterPro" id="IPR036610">
    <property type="entry name" value="PEBP-like_sf"/>
</dbReference>
<dbReference type="FunFam" id="3.90.280.10:FF:000006">
    <property type="entry name" value="protein D3"/>
    <property type="match status" value="1"/>
</dbReference>
<dbReference type="InterPro" id="IPR035810">
    <property type="entry name" value="PEBP_euk"/>
</dbReference>
<dbReference type="Gene3D" id="3.90.280.10">
    <property type="entry name" value="PEBP-like"/>
    <property type="match status" value="1"/>
</dbReference>
<accession>A0A6J2U8C1</accession>
<organism evidence="1 2">
    <name type="scientific">Drosophila lebanonensis</name>
    <name type="common">Fruit fly</name>
    <name type="synonym">Scaptodrosophila lebanonensis</name>
    <dbReference type="NCBI Taxonomy" id="7225"/>
    <lineage>
        <taxon>Eukaryota</taxon>
        <taxon>Metazoa</taxon>
        <taxon>Ecdysozoa</taxon>
        <taxon>Arthropoda</taxon>
        <taxon>Hexapoda</taxon>
        <taxon>Insecta</taxon>
        <taxon>Pterygota</taxon>
        <taxon>Neoptera</taxon>
        <taxon>Endopterygota</taxon>
        <taxon>Diptera</taxon>
        <taxon>Brachycera</taxon>
        <taxon>Muscomorpha</taxon>
        <taxon>Ephydroidea</taxon>
        <taxon>Drosophilidae</taxon>
        <taxon>Scaptodrosophila</taxon>
    </lineage>
</organism>
<dbReference type="InterPro" id="IPR008914">
    <property type="entry name" value="PEBP"/>
</dbReference>
<dbReference type="CDD" id="cd00866">
    <property type="entry name" value="PEBP_euk"/>
    <property type="match status" value="1"/>
</dbReference>
<dbReference type="PANTHER" id="PTHR11362:SF82">
    <property type="entry name" value="PHOSPHATIDYLETHANOLAMINE-BINDING PROTEIN 4"/>
    <property type="match status" value="1"/>
</dbReference>
<evidence type="ECO:0000313" key="1">
    <source>
        <dbReference type="Proteomes" id="UP000504634"/>
    </source>
</evidence>
<dbReference type="RefSeq" id="XP_030383422.1">
    <property type="nucleotide sequence ID" value="XM_030527562.1"/>
</dbReference>
<dbReference type="Proteomes" id="UP000504634">
    <property type="component" value="Unplaced"/>
</dbReference>
<keyword evidence="1" id="KW-1185">Reference proteome</keyword>
<evidence type="ECO:0000313" key="2">
    <source>
        <dbReference type="RefSeq" id="XP_030383422.1"/>
    </source>
</evidence>